<keyword evidence="3" id="KW-0519">Myristate</keyword>
<evidence type="ECO:0000256" key="5">
    <source>
        <dbReference type="ARBA" id="ARBA00023288"/>
    </source>
</evidence>
<reference evidence="8" key="3">
    <citation type="submission" date="2025-09" db="UniProtKB">
        <authorList>
            <consortium name="Ensembl"/>
        </authorList>
    </citation>
    <scope>IDENTIFICATION</scope>
</reference>
<keyword evidence="2" id="KW-0597">Phosphoprotein</keyword>
<feature type="region of interest" description="Disordered" evidence="6">
    <location>
        <begin position="116"/>
        <end position="193"/>
    </location>
</feature>
<dbReference type="GO" id="GO:0005911">
    <property type="term" value="C:cell-cell junction"/>
    <property type="evidence" value="ECO:0007669"/>
    <property type="project" value="TreeGrafter"/>
</dbReference>
<dbReference type="SMART" id="SM00310">
    <property type="entry name" value="PTBI"/>
    <property type="match status" value="1"/>
</dbReference>
<dbReference type="SUPFAM" id="SSF50729">
    <property type="entry name" value="PH domain-like"/>
    <property type="match status" value="1"/>
</dbReference>
<proteinExistence type="predicted"/>
<dbReference type="GO" id="GO:0005068">
    <property type="term" value="F:transmembrane receptor protein tyrosine kinase adaptor activity"/>
    <property type="evidence" value="ECO:0007669"/>
    <property type="project" value="TreeGrafter"/>
</dbReference>
<accession>A0AAY4BUL5</accession>
<reference evidence="8 9" key="1">
    <citation type="submission" date="2020-06" db="EMBL/GenBank/DDBJ databases">
        <authorList>
            <consortium name="Wellcome Sanger Institute Data Sharing"/>
        </authorList>
    </citation>
    <scope>NUCLEOTIDE SEQUENCE [LARGE SCALE GENOMIC DNA]</scope>
</reference>
<feature type="region of interest" description="Disordered" evidence="6">
    <location>
        <begin position="491"/>
        <end position="512"/>
    </location>
</feature>
<feature type="compositionally biased region" description="Low complexity" evidence="6">
    <location>
        <begin position="154"/>
        <end position="172"/>
    </location>
</feature>
<feature type="compositionally biased region" description="Polar residues" evidence="6">
    <location>
        <begin position="449"/>
        <end position="469"/>
    </location>
</feature>
<evidence type="ECO:0000259" key="7">
    <source>
        <dbReference type="PROSITE" id="PS51064"/>
    </source>
</evidence>
<feature type="region of interest" description="Disordered" evidence="6">
    <location>
        <begin position="265"/>
        <end position="382"/>
    </location>
</feature>
<dbReference type="GO" id="GO:0005737">
    <property type="term" value="C:cytoplasm"/>
    <property type="evidence" value="ECO:0007669"/>
    <property type="project" value="TreeGrafter"/>
</dbReference>
<dbReference type="Pfam" id="PF02174">
    <property type="entry name" value="IRS"/>
    <property type="match status" value="1"/>
</dbReference>
<keyword evidence="9" id="KW-1185">Reference proteome</keyword>
<keyword evidence="4" id="KW-0472">Membrane</keyword>
<dbReference type="InterPro" id="IPR002404">
    <property type="entry name" value="IRS_PTB"/>
</dbReference>
<feature type="compositionally biased region" description="Acidic residues" evidence="6">
    <location>
        <begin position="360"/>
        <end position="370"/>
    </location>
</feature>
<feature type="domain" description="IRS-type PTB" evidence="7">
    <location>
        <begin position="13"/>
        <end position="115"/>
    </location>
</feature>
<evidence type="ECO:0000256" key="2">
    <source>
        <dbReference type="ARBA" id="ARBA00022553"/>
    </source>
</evidence>
<feature type="compositionally biased region" description="Pro residues" evidence="6">
    <location>
        <begin position="231"/>
        <end position="240"/>
    </location>
</feature>
<dbReference type="GO" id="GO:0005104">
    <property type="term" value="F:fibroblast growth factor receptor binding"/>
    <property type="evidence" value="ECO:0007669"/>
    <property type="project" value="TreeGrafter"/>
</dbReference>
<dbReference type="GO" id="GO:0016020">
    <property type="term" value="C:membrane"/>
    <property type="evidence" value="ECO:0007669"/>
    <property type="project" value="UniProtKB-SubCell"/>
</dbReference>
<feature type="compositionally biased region" description="Polar residues" evidence="6">
    <location>
        <begin position="324"/>
        <end position="334"/>
    </location>
</feature>
<feature type="region of interest" description="Disordered" evidence="6">
    <location>
        <begin position="441"/>
        <end position="471"/>
    </location>
</feature>
<dbReference type="Proteomes" id="UP000694580">
    <property type="component" value="Chromosome 7"/>
</dbReference>
<dbReference type="AlphaFoldDB" id="A0AAY4BUL5"/>
<evidence type="ECO:0000256" key="1">
    <source>
        <dbReference type="ARBA" id="ARBA00004370"/>
    </source>
</evidence>
<dbReference type="GO" id="GO:0008543">
    <property type="term" value="P:fibroblast growth factor receptor signaling pathway"/>
    <property type="evidence" value="ECO:0007669"/>
    <property type="project" value="TreeGrafter"/>
</dbReference>
<dbReference type="PANTHER" id="PTHR21258:SF40">
    <property type="entry name" value="FIBROBLAST GROWTH FACTOR RECEPTOR SUBSTRATE 2"/>
    <property type="match status" value="1"/>
</dbReference>
<dbReference type="InterPro" id="IPR050996">
    <property type="entry name" value="Docking_Protein_DOK"/>
</dbReference>
<gene>
    <name evidence="8" type="primary">LOC114794987</name>
</gene>
<dbReference type="GeneTree" id="ENSGT00940000157033"/>
<dbReference type="Ensembl" id="ENSDCDT00010030357.1">
    <property type="protein sequence ID" value="ENSDCDP00010024573.1"/>
    <property type="gene ID" value="ENSDCDG00010015540.1"/>
</dbReference>
<evidence type="ECO:0000313" key="9">
    <source>
        <dbReference type="Proteomes" id="UP000694580"/>
    </source>
</evidence>
<dbReference type="InterPro" id="IPR038742">
    <property type="entry name" value="FRS2_PTB"/>
</dbReference>
<organism evidence="8 9">
    <name type="scientific">Denticeps clupeoides</name>
    <name type="common">denticle herring</name>
    <dbReference type="NCBI Taxonomy" id="299321"/>
    <lineage>
        <taxon>Eukaryota</taxon>
        <taxon>Metazoa</taxon>
        <taxon>Chordata</taxon>
        <taxon>Craniata</taxon>
        <taxon>Vertebrata</taxon>
        <taxon>Euteleostomi</taxon>
        <taxon>Actinopterygii</taxon>
        <taxon>Neopterygii</taxon>
        <taxon>Teleostei</taxon>
        <taxon>Clupei</taxon>
        <taxon>Clupeiformes</taxon>
        <taxon>Denticipitoidei</taxon>
        <taxon>Denticipitidae</taxon>
        <taxon>Denticeps</taxon>
    </lineage>
</organism>
<name>A0AAY4BUL5_9TELE</name>
<feature type="compositionally biased region" description="Polar residues" evidence="6">
    <location>
        <begin position="120"/>
        <end position="148"/>
    </location>
</feature>
<comment type="subcellular location">
    <subcellularLocation>
        <location evidence="1">Membrane</location>
    </subcellularLocation>
</comment>
<protein>
    <recommendedName>
        <fullName evidence="7">IRS-type PTB domain-containing protein</fullName>
    </recommendedName>
</protein>
<dbReference type="PROSITE" id="PS51064">
    <property type="entry name" value="IRS_PTB"/>
    <property type="match status" value="1"/>
</dbReference>
<evidence type="ECO:0000256" key="4">
    <source>
        <dbReference type="ARBA" id="ARBA00023136"/>
    </source>
</evidence>
<dbReference type="CTD" id="436931"/>
<keyword evidence="5" id="KW-0449">Lipoprotein</keyword>
<dbReference type="CDD" id="cd01202">
    <property type="entry name" value="PTB_FRS2"/>
    <property type="match status" value="1"/>
</dbReference>
<reference evidence="8" key="2">
    <citation type="submission" date="2025-08" db="UniProtKB">
        <authorList>
            <consortium name="Ensembl"/>
        </authorList>
    </citation>
    <scope>IDENTIFICATION</scope>
</reference>
<feature type="region of interest" description="Disordered" evidence="6">
    <location>
        <begin position="215"/>
        <end position="240"/>
    </location>
</feature>
<dbReference type="SMART" id="SM01244">
    <property type="entry name" value="IRS"/>
    <property type="match status" value="1"/>
</dbReference>
<sequence>MGGCLSCPDKESIPDNNQSKFKVVNVDDDGNELGAGIMELTDEELVLRTRKCDAVRWPYLCLRRYGYDSNLFSFESGRRCQTGQGIFAFKCTRAEEIFNLLQEIMHRNSINVVEEPVFESSRTQPEPDQVHTLPTPTTPGNSLATLPNGSLRYPSLSDPSSHPSSRHTSVGSARLPSAEEESSRPVQVADETVRAHTYINTTDLLEDQPSLTAADPLLEGPCIPALNGDNDPPPEVPEPGPRVQLELESVRFVLGPTPVQRQQQLLAKQKQQEGSCRSEVVSLRSSSNGDLAGAVAPSNNTSQELEAPIHQRRRRNQPLPLTPDPTNSNNSAQRRTVLLDYENLPALPPLREASGRAGSEDEEEEDDDEELKTPSVNGFHAYQPRHYSPDPTHYYINTENVTVPLSAHRPDSARWRDHAAPTVFNFDFRRPDQINYIEVETEGRGAGGSDSSNPQTPKTPTMSLPQTPTRRTEVYAVIDVERTAAMSSLQKALPRYDGTSRKTRHNSVDLPM</sequence>
<evidence type="ECO:0000256" key="6">
    <source>
        <dbReference type="SAM" id="MobiDB-lite"/>
    </source>
</evidence>
<evidence type="ECO:0000313" key="8">
    <source>
        <dbReference type="Ensembl" id="ENSDCDP00010024573.1"/>
    </source>
</evidence>
<dbReference type="InterPro" id="IPR011993">
    <property type="entry name" value="PH-like_dom_sf"/>
</dbReference>
<dbReference type="PANTHER" id="PTHR21258">
    <property type="entry name" value="DOCKING PROTEIN RELATED"/>
    <property type="match status" value="1"/>
</dbReference>
<dbReference type="Gene3D" id="2.30.29.30">
    <property type="entry name" value="Pleckstrin-homology domain (PH domain)/Phosphotyrosine-binding domain (PTB)"/>
    <property type="match status" value="1"/>
</dbReference>
<evidence type="ECO:0000256" key="3">
    <source>
        <dbReference type="ARBA" id="ARBA00022707"/>
    </source>
</evidence>